<dbReference type="Proteomes" id="UP000886818">
    <property type="component" value="Chromosome"/>
</dbReference>
<feature type="domain" description="Peptidase S26" evidence="7">
    <location>
        <begin position="6"/>
        <end position="171"/>
    </location>
</feature>
<keyword evidence="6" id="KW-1133">Transmembrane helix</keyword>
<reference evidence="8" key="1">
    <citation type="submission" date="2021-07" db="EMBL/GenBank/DDBJ databases">
        <title>Complete genome sequence of Crassaminicella sp. 143-21, isolated from a deep-sea hydrothermal vent.</title>
        <authorList>
            <person name="Li X."/>
        </authorList>
    </citation>
    <scope>NUCLEOTIDE SEQUENCE</scope>
    <source>
        <strain evidence="8">143-21</strain>
    </source>
</reference>
<dbReference type="CDD" id="cd06530">
    <property type="entry name" value="S26_SPase_I"/>
    <property type="match status" value="1"/>
</dbReference>
<dbReference type="EMBL" id="CP078093">
    <property type="protein sequence ID" value="QXM06920.1"/>
    <property type="molecule type" value="Genomic_DNA"/>
</dbReference>
<evidence type="ECO:0000259" key="7">
    <source>
        <dbReference type="Pfam" id="PF10502"/>
    </source>
</evidence>
<dbReference type="PANTHER" id="PTHR43390">
    <property type="entry name" value="SIGNAL PEPTIDASE I"/>
    <property type="match status" value="1"/>
</dbReference>
<dbReference type="InterPro" id="IPR019758">
    <property type="entry name" value="Pept_S26A_signal_pept_1_CS"/>
</dbReference>
<evidence type="ECO:0000313" key="8">
    <source>
        <dbReference type="EMBL" id="QXM06920.1"/>
    </source>
</evidence>
<evidence type="ECO:0000256" key="6">
    <source>
        <dbReference type="RuleBase" id="RU362042"/>
    </source>
</evidence>
<evidence type="ECO:0000256" key="2">
    <source>
        <dbReference type="ARBA" id="ARBA00004401"/>
    </source>
</evidence>
<evidence type="ECO:0000256" key="5">
    <source>
        <dbReference type="ARBA" id="ARBA00022801"/>
    </source>
</evidence>
<dbReference type="Pfam" id="PF10502">
    <property type="entry name" value="Peptidase_S26"/>
    <property type="match status" value="1"/>
</dbReference>
<evidence type="ECO:0000256" key="1">
    <source>
        <dbReference type="ARBA" id="ARBA00000677"/>
    </source>
</evidence>
<evidence type="ECO:0000313" key="9">
    <source>
        <dbReference type="Proteomes" id="UP000886818"/>
    </source>
</evidence>
<accession>A0ABX8RG94</accession>
<evidence type="ECO:0000256" key="4">
    <source>
        <dbReference type="ARBA" id="ARBA00013208"/>
    </source>
</evidence>
<dbReference type="InterPro" id="IPR019533">
    <property type="entry name" value="Peptidase_S26"/>
</dbReference>
<gene>
    <name evidence="8" type="primary">lepB</name>
    <name evidence="8" type="ORF">KVH43_04155</name>
</gene>
<comment type="catalytic activity">
    <reaction evidence="1 6">
        <text>Cleavage of hydrophobic, N-terminal signal or leader sequences from secreted and periplasmic proteins.</text>
        <dbReference type="EC" id="3.4.21.89"/>
    </reaction>
</comment>
<dbReference type="GO" id="GO:0009003">
    <property type="term" value="F:signal peptidase activity"/>
    <property type="evidence" value="ECO:0007669"/>
    <property type="project" value="UniProtKB-EC"/>
</dbReference>
<dbReference type="PANTHER" id="PTHR43390:SF1">
    <property type="entry name" value="CHLOROPLAST PROCESSING PEPTIDASE"/>
    <property type="match status" value="1"/>
</dbReference>
<dbReference type="InterPro" id="IPR019757">
    <property type="entry name" value="Pept_S26A_signal_pept_1_Lys-AS"/>
</dbReference>
<keyword evidence="5 6" id="KW-0378">Hydrolase</keyword>
<dbReference type="PROSITE" id="PS00761">
    <property type="entry name" value="SPASE_I_3"/>
    <property type="match status" value="1"/>
</dbReference>
<organism evidence="8 9">
    <name type="scientific">Crassaminicella indica</name>
    <dbReference type="NCBI Taxonomy" id="2855394"/>
    <lineage>
        <taxon>Bacteria</taxon>
        <taxon>Bacillati</taxon>
        <taxon>Bacillota</taxon>
        <taxon>Clostridia</taxon>
        <taxon>Eubacteriales</taxon>
        <taxon>Clostridiaceae</taxon>
        <taxon>Crassaminicella</taxon>
    </lineage>
</organism>
<dbReference type="NCBIfam" id="TIGR02227">
    <property type="entry name" value="sigpep_I_bact"/>
    <property type="match status" value="1"/>
</dbReference>
<keyword evidence="9" id="KW-1185">Reference proteome</keyword>
<comment type="subcellular location">
    <subcellularLocation>
        <location evidence="2">Cell membrane</location>
        <topology evidence="2">Single-pass type II membrane protein</topology>
    </subcellularLocation>
    <subcellularLocation>
        <location evidence="6">Membrane</location>
        <topology evidence="6">Single-pass type II membrane protein</topology>
    </subcellularLocation>
</comment>
<dbReference type="InterPro" id="IPR019756">
    <property type="entry name" value="Pept_S26A_signal_pept_1_Ser-AS"/>
</dbReference>
<evidence type="ECO:0000256" key="3">
    <source>
        <dbReference type="ARBA" id="ARBA00009370"/>
    </source>
</evidence>
<feature type="transmembrane region" description="Helical" evidence="6">
    <location>
        <begin position="12"/>
        <end position="31"/>
    </location>
</feature>
<dbReference type="PROSITE" id="PS00501">
    <property type="entry name" value="SPASE_I_1"/>
    <property type="match status" value="1"/>
</dbReference>
<proteinExistence type="inferred from homology"/>
<dbReference type="EC" id="3.4.21.89" evidence="4 6"/>
<comment type="similarity">
    <text evidence="3 6">Belongs to the peptidase S26 family.</text>
</comment>
<keyword evidence="6" id="KW-0812">Transmembrane</keyword>
<name>A0ABX8RG94_9CLOT</name>
<keyword evidence="6" id="KW-0645">Protease</keyword>
<dbReference type="InterPro" id="IPR000223">
    <property type="entry name" value="Pept_S26A_signal_pept_1"/>
</dbReference>
<protein>
    <recommendedName>
        <fullName evidence="4 6">Signal peptidase I</fullName>
        <ecNumber evidence="4 6">3.4.21.89</ecNumber>
    </recommendedName>
</protein>
<dbReference type="PROSITE" id="PS00760">
    <property type="entry name" value="SPASE_I_2"/>
    <property type="match status" value="1"/>
</dbReference>
<keyword evidence="6" id="KW-0472">Membrane</keyword>
<sequence length="185" mass="20806">MLKEILEWIKTITVAVVIALVITTFVTPLMVDGISMYPTLHDHDYLILKNTHTIKRGDIISFQSTLEFSQEELKSFSIIKKLKLGKNKNLIKRVIAVPGDELLIKNGKVYVNGKELKESYINGDYTSGDIHIKEIPKGKIFVMGDNRCNSVDSRVLGLIDINKVQGKVLVRLLPISNFGKIPSQK</sequence>